<feature type="compositionally biased region" description="Basic and acidic residues" evidence="1">
    <location>
        <begin position="75"/>
        <end position="84"/>
    </location>
</feature>
<dbReference type="Proteomes" id="UP001172102">
    <property type="component" value="Unassembled WGS sequence"/>
</dbReference>
<comment type="caution">
    <text evidence="3">The sequence shown here is derived from an EMBL/GenBank/DDBJ whole genome shotgun (WGS) entry which is preliminary data.</text>
</comment>
<organism evidence="3 4">
    <name type="scientific">Lasiosphaeris hirsuta</name>
    <dbReference type="NCBI Taxonomy" id="260670"/>
    <lineage>
        <taxon>Eukaryota</taxon>
        <taxon>Fungi</taxon>
        <taxon>Dikarya</taxon>
        <taxon>Ascomycota</taxon>
        <taxon>Pezizomycotina</taxon>
        <taxon>Sordariomycetes</taxon>
        <taxon>Sordariomycetidae</taxon>
        <taxon>Sordariales</taxon>
        <taxon>Lasiosphaeriaceae</taxon>
        <taxon>Lasiosphaeris</taxon>
    </lineage>
</organism>
<feature type="region of interest" description="Disordered" evidence="1">
    <location>
        <begin position="72"/>
        <end position="119"/>
    </location>
</feature>
<feature type="region of interest" description="Disordered" evidence="1">
    <location>
        <begin position="241"/>
        <end position="278"/>
    </location>
</feature>
<protein>
    <submittedName>
        <fullName evidence="3">Uncharacterized protein</fullName>
    </submittedName>
</protein>
<gene>
    <name evidence="3" type="ORF">B0H67DRAFT_54401</name>
</gene>
<name>A0AA40BAZ1_9PEZI</name>
<dbReference type="EMBL" id="JAUKUA010000001">
    <property type="protein sequence ID" value="KAK0730920.1"/>
    <property type="molecule type" value="Genomic_DNA"/>
</dbReference>
<evidence type="ECO:0000313" key="4">
    <source>
        <dbReference type="Proteomes" id="UP001172102"/>
    </source>
</evidence>
<proteinExistence type="predicted"/>
<reference evidence="3" key="1">
    <citation type="submission" date="2023-06" db="EMBL/GenBank/DDBJ databases">
        <title>Genome-scale phylogeny and comparative genomics of the fungal order Sordariales.</title>
        <authorList>
            <consortium name="Lawrence Berkeley National Laboratory"/>
            <person name="Hensen N."/>
            <person name="Bonometti L."/>
            <person name="Westerberg I."/>
            <person name="Brannstrom I.O."/>
            <person name="Guillou S."/>
            <person name="Cros-Aarteil S."/>
            <person name="Calhoun S."/>
            <person name="Haridas S."/>
            <person name="Kuo A."/>
            <person name="Mondo S."/>
            <person name="Pangilinan J."/>
            <person name="Riley R."/>
            <person name="Labutti K."/>
            <person name="Andreopoulos B."/>
            <person name="Lipzen A."/>
            <person name="Chen C."/>
            <person name="Yanf M."/>
            <person name="Daum C."/>
            <person name="Ng V."/>
            <person name="Clum A."/>
            <person name="Steindorff A."/>
            <person name="Ohm R."/>
            <person name="Martin F."/>
            <person name="Silar P."/>
            <person name="Natvig D."/>
            <person name="Lalanne C."/>
            <person name="Gautier V."/>
            <person name="Ament-Velasquez S.L."/>
            <person name="Kruys A."/>
            <person name="Hutchinson M.I."/>
            <person name="Powell A.J."/>
            <person name="Barry K."/>
            <person name="Miller A.N."/>
            <person name="Grigoriev I.V."/>
            <person name="Debuchy R."/>
            <person name="Gladieux P."/>
            <person name="Thoren M.H."/>
            <person name="Johannesson H."/>
        </authorList>
    </citation>
    <scope>NUCLEOTIDE SEQUENCE</scope>
    <source>
        <strain evidence="3">SMH4607-1</strain>
    </source>
</reference>
<keyword evidence="2" id="KW-0472">Membrane</keyword>
<feature type="compositionally biased region" description="Basic and acidic residues" evidence="1">
    <location>
        <begin position="241"/>
        <end position="250"/>
    </location>
</feature>
<evidence type="ECO:0000256" key="1">
    <source>
        <dbReference type="SAM" id="MobiDB-lite"/>
    </source>
</evidence>
<evidence type="ECO:0000313" key="3">
    <source>
        <dbReference type="EMBL" id="KAK0730920.1"/>
    </source>
</evidence>
<keyword evidence="4" id="KW-1185">Reference proteome</keyword>
<evidence type="ECO:0000256" key="2">
    <source>
        <dbReference type="SAM" id="Phobius"/>
    </source>
</evidence>
<keyword evidence="2" id="KW-1133">Transmembrane helix</keyword>
<feature type="transmembrane region" description="Helical" evidence="2">
    <location>
        <begin position="32"/>
        <end position="54"/>
    </location>
</feature>
<feature type="compositionally biased region" description="Acidic residues" evidence="1">
    <location>
        <begin position="85"/>
        <end position="96"/>
    </location>
</feature>
<accession>A0AA40BAZ1</accession>
<sequence length="278" mass="31870">MSFITSFFALGIDVFPKDEESGNTAWPIRQVSAYLFGISIAVSLPLIAAAFYINPISRMVKGKRKRDLRYFKQASADRPEGHDSDDSDSDASDDSNETSSDIKKPKRKRKRAANDSTSTIYNDEDDDYAPLFGHKGLTFHTKIPLLRRLWEYKTYRLADLEDLDAGLEDLEWDYPISRWRKKIAEPLQAALAKLGLRKLSQSYADYVKSYVVERESDELIRELFLAKMELKEQLKSAEMEWAKAHGEKSSPRRPSAEGLFRRALSRRSGGRRQTDEES</sequence>
<keyword evidence="2" id="KW-0812">Transmembrane</keyword>
<dbReference type="AlphaFoldDB" id="A0AA40BAZ1"/>